<dbReference type="Gene3D" id="1.10.357.140">
    <property type="entry name" value="UbiA prenyltransferase"/>
    <property type="match status" value="1"/>
</dbReference>
<dbReference type="AlphaFoldDB" id="A0A3M9NCT9"/>
<dbReference type="GO" id="GO:0016765">
    <property type="term" value="F:transferase activity, transferring alkyl or aryl (other than methyl) groups"/>
    <property type="evidence" value="ECO:0007669"/>
    <property type="project" value="InterPro"/>
</dbReference>
<name>A0A3M9NCT9_9BACT</name>
<dbReference type="PANTHER" id="PTHR42723:SF1">
    <property type="entry name" value="CHLOROPHYLL SYNTHASE, CHLOROPLASTIC"/>
    <property type="match status" value="1"/>
</dbReference>
<dbReference type="Gene3D" id="1.20.120.1780">
    <property type="entry name" value="UbiA prenyltransferase"/>
    <property type="match status" value="1"/>
</dbReference>
<dbReference type="InterPro" id="IPR000537">
    <property type="entry name" value="UbiA_prenyltransferase"/>
</dbReference>
<evidence type="ECO:0000256" key="5">
    <source>
        <dbReference type="ARBA" id="ARBA00023136"/>
    </source>
</evidence>
<feature type="transmembrane region" description="Helical" evidence="6">
    <location>
        <begin position="123"/>
        <end position="140"/>
    </location>
</feature>
<dbReference type="GO" id="GO:0016020">
    <property type="term" value="C:membrane"/>
    <property type="evidence" value="ECO:0007669"/>
    <property type="project" value="UniProtKB-SubCell"/>
</dbReference>
<keyword evidence="3 6" id="KW-0812">Transmembrane</keyword>
<dbReference type="OrthoDB" id="9811562at2"/>
<dbReference type="Pfam" id="PF01040">
    <property type="entry name" value="UbiA"/>
    <property type="match status" value="1"/>
</dbReference>
<feature type="transmembrane region" description="Helical" evidence="6">
    <location>
        <begin position="288"/>
        <end position="308"/>
    </location>
</feature>
<dbReference type="PANTHER" id="PTHR42723">
    <property type="entry name" value="CHLOROPHYLL SYNTHASE"/>
    <property type="match status" value="1"/>
</dbReference>
<reference evidence="7 8" key="1">
    <citation type="submission" date="2018-11" db="EMBL/GenBank/DDBJ databases">
        <title>Draft genome sequence of Ferruginibacter sp. BO-59.</title>
        <authorList>
            <person name="Im W.T."/>
        </authorList>
    </citation>
    <scope>NUCLEOTIDE SEQUENCE [LARGE SCALE GENOMIC DNA]</scope>
    <source>
        <strain evidence="7 8">BO-59</strain>
    </source>
</reference>
<feature type="transmembrane region" description="Helical" evidence="6">
    <location>
        <begin position="98"/>
        <end position="117"/>
    </location>
</feature>
<organism evidence="7 8">
    <name type="scientific">Hanamia caeni</name>
    <dbReference type="NCBI Taxonomy" id="2294116"/>
    <lineage>
        <taxon>Bacteria</taxon>
        <taxon>Pseudomonadati</taxon>
        <taxon>Bacteroidota</taxon>
        <taxon>Chitinophagia</taxon>
        <taxon>Chitinophagales</taxon>
        <taxon>Chitinophagaceae</taxon>
        <taxon>Hanamia</taxon>
    </lineage>
</organism>
<comment type="subcellular location">
    <subcellularLocation>
        <location evidence="1">Membrane</location>
        <topology evidence="1">Multi-pass membrane protein</topology>
    </subcellularLocation>
</comment>
<feature type="transmembrane region" description="Helical" evidence="6">
    <location>
        <begin position="12"/>
        <end position="30"/>
    </location>
</feature>
<dbReference type="InterPro" id="IPR050475">
    <property type="entry name" value="Prenyltransferase_related"/>
</dbReference>
<keyword evidence="2" id="KW-1003">Cell membrane</keyword>
<dbReference type="CDD" id="cd13961">
    <property type="entry name" value="PT_UbiA_DGGGPS"/>
    <property type="match status" value="1"/>
</dbReference>
<evidence type="ECO:0000313" key="7">
    <source>
        <dbReference type="EMBL" id="RNI35630.1"/>
    </source>
</evidence>
<feature type="transmembrane region" description="Helical" evidence="6">
    <location>
        <begin position="187"/>
        <end position="204"/>
    </location>
</feature>
<evidence type="ECO:0000313" key="8">
    <source>
        <dbReference type="Proteomes" id="UP000267223"/>
    </source>
</evidence>
<evidence type="ECO:0000256" key="2">
    <source>
        <dbReference type="ARBA" id="ARBA00022475"/>
    </source>
</evidence>
<dbReference type="EMBL" id="RJJR01000009">
    <property type="protein sequence ID" value="RNI35630.1"/>
    <property type="molecule type" value="Genomic_DNA"/>
</dbReference>
<dbReference type="RefSeq" id="WP_123120910.1">
    <property type="nucleotide sequence ID" value="NZ_RJJR01000009.1"/>
</dbReference>
<keyword evidence="4 6" id="KW-1133">Transmembrane helix</keyword>
<keyword evidence="7" id="KW-0830">Ubiquinone</keyword>
<accession>A0A3M9NCT9</accession>
<evidence type="ECO:0000256" key="3">
    <source>
        <dbReference type="ARBA" id="ARBA00022692"/>
    </source>
</evidence>
<comment type="caution">
    <text evidence="7">The sequence shown here is derived from an EMBL/GenBank/DDBJ whole genome shotgun (WGS) entry which is preliminary data.</text>
</comment>
<feature type="transmembrane region" description="Helical" evidence="6">
    <location>
        <begin position="50"/>
        <end position="69"/>
    </location>
</feature>
<feature type="transmembrane region" description="Helical" evidence="6">
    <location>
        <begin position="225"/>
        <end position="251"/>
    </location>
</feature>
<evidence type="ECO:0000256" key="1">
    <source>
        <dbReference type="ARBA" id="ARBA00004141"/>
    </source>
</evidence>
<evidence type="ECO:0000256" key="4">
    <source>
        <dbReference type="ARBA" id="ARBA00022989"/>
    </source>
</evidence>
<feature type="transmembrane region" description="Helical" evidence="6">
    <location>
        <begin position="147"/>
        <end position="167"/>
    </location>
</feature>
<sequence>MKTIGAFFRLIRWPNLIFIILTQVLFRYFILPFVYLEAHAGYEAIKLSEGLFYLLVIASVCIAAAGYIINDYFDENIDQVNKLPKVIVGKFIKRRSAILLHAVFSAIGLMLSLYIGYKLRNPFIPFFNFIAIMLLVFYSSTFKKKILIGNIIISLLTAWTILVLTLAEYRFRISPHDVVWQRLLKVSFIYAGFAFIISLIREVVKDMEDIEGDLRYGCKTMPIVWGLPVSKVFAGVWIVVLVGMLVAIQLYIIQLGWWLSALYTFALVTIPSLWVLKKLYKANTPADFHRLSSVIKLIMLAGIISMLFF</sequence>
<evidence type="ECO:0000256" key="6">
    <source>
        <dbReference type="SAM" id="Phobius"/>
    </source>
</evidence>
<keyword evidence="5 6" id="KW-0472">Membrane</keyword>
<dbReference type="Proteomes" id="UP000267223">
    <property type="component" value="Unassembled WGS sequence"/>
</dbReference>
<gene>
    <name evidence="7" type="ORF">EFY79_11720</name>
</gene>
<feature type="transmembrane region" description="Helical" evidence="6">
    <location>
        <begin position="257"/>
        <end position="276"/>
    </location>
</feature>
<dbReference type="InterPro" id="IPR044878">
    <property type="entry name" value="UbiA_sf"/>
</dbReference>
<proteinExistence type="predicted"/>
<protein>
    <submittedName>
        <fullName evidence="7">Ubiquinone biosynthesis protein UbiA</fullName>
    </submittedName>
</protein>
<keyword evidence="8" id="KW-1185">Reference proteome</keyword>